<evidence type="ECO:0000313" key="1">
    <source>
        <dbReference type="EMBL" id="KAL0295674.1"/>
    </source>
</evidence>
<gene>
    <name evidence="1" type="ORF">Sangu_3190100</name>
</gene>
<dbReference type="EMBL" id="JACGWK010000630">
    <property type="protein sequence ID" value="KAL0295674.1"/>
    <property type="molecule type" value="Genomic_DNA"/>
</dbReference>
<accession>A0AAW2JMV2</accession>
<sequence>MSSKLNTIFTLSGSVLNSNSFWSKIFSGWLYLKNSHQHPSEPFLRCFVSFSPISASESFSCLGGFLISRSSRLSGHFSLHLITDHRTFPSLPSL</sequence>
<reference evidence="1" key="1">
    <citation type="submission" date="2020-06" db="EMBL/GenBank/DDBJ databases">
        <authorList>
            <person name="Li T."/>
            <person name="Hu X."/>
            <person name="Zhang T."/>
            <person name="Song X."/>
            <person name="Zhang H."/>
            <person name="Dai N."/>
            <person name="Sheng W."/>
            <person name="Hou X."/>
            <person name="Wei L."/>
        </authorList>
    </citation>
    <scope>NUCLEOTIDE SEQUENCE</scope>
    <source>
        <strain evidence="1">G01</strain>
        <tissue evidence="1">Leaf</tissue>
    </source>
</reference>
<comment type="caution">
    <text evidence="1">The sequence shown here is derived from an EMBL/GenBank/DDBJ whole genome shotgun (WGS) entry which is preliminary data.</text>
</comment>
<reference evidence="1" key="2">
    <citation type="journal article" date="2024" name="Plant">
        <title>Genomic evolution and insights into agronomic trait innovations of Sesamum species.</title>
        <authorList>
            <person name="Miao H."/>
            <person name="Wang L."/>
            <person name="Qu L."/>
            <person name="Liu H."/>
            <person name="Sun Y."/>
            <person name="Le M."/>
            <person name="Wang Q."/>
            <person name="Wei S."/>
            <person name="Zheng Y."/>
            <person name="Lin W."/>
            <person name="Duan Y."/>
            <person name="Cao H."/>
            <person name="Xiong S."/>
            <person name="Wang X."/>
            <person name="Wei L."/>
            <person name="Li C."/>
            <person name="Ma Q."/>
            <person name="Ju M."/>
            <person name="Zhao R."/>
            <person name="Li G."/>
            <person name="Mu C."/>
            <person name="Tian Q."/>
            <person name="Mei H."/>
            <person name="Zhang T."/>
            <person name="Gao T."/>
            <person name="Zhang H."/>
        </authorList>
    </citation>
    <scope>NUCLEOTIDE SEQUENCE</scope>
    <source>
        <strain evidence="1">G01</strain>
    </source>
</reference>
<name>A0AAW2JMV2_9LAMI</name>
<protein>
    <submittedName>
        <fullName evidence="1">Uncharacterized protein</fullName>
    </submittedName>
</protein>
<proteinExistence type="predicted"/>
<organism evidence="1">
    <name type="scientific">Sesamum angustifolium</name>
    <dbReference type="NCBI Taxonomy" id="2727405"/>
    <lineage>
        <taxon>Eukaryota</taxon>
        <taxon>Viridiplantae</taxon>
        <taxon>Streptophyta</taxon>
        <taxon>Embryophyta</taxon>
        <taxon>Tracheophyta</taxon>
        <taxon>Spermatophyta</taxon>
        <taxon>Magnoliopsida</taxon>
        <taxon>eudicotyledons</taxon>
        <taxon>Gunneridae</taxon>
        <taxon>Pentapetalae</taxon>
        <taxon>asterids</taxon>
        <taxon>lamiids</taxon>
        <taxon>Lamiales</taxon>
        <taxon>Pedaliaceae</taxon>
        <taxon>Sesamum</taxon>
    </lineage>
</organism>
<dbReference type="AlphaFoldDB" id="A0AAW2JMV2"/>